<dbReference type="PANTHER" id="PTHR46797:SF1">
    <property type="entry name" value="METHYLPHOSPHONATE SYNTHASE"/>
    <property type="match status" value="1"/>
</dbReference>
<name>A0A1J0ENK4_9PSED</name>
<dbReference type="Pfam" id="PF01381">
    <property type="entry name" value="HTH_3"/>
    <property type="match status" value="1"/>
</dbReference>
<organism evidence="3 4">
    <name type="scientific">Pseudomonas frederiksbergensis</name>
    <dbReference type="NCBI Taxonomy" id="104087"/>
    <lineage>
        <taxon>Bacteria</taxon>
        <taxon>Pseudomonadati</taxon>
        <taxon>Pseudomonadota</taxon>
        <taxon>Gammaproteobacteria</taxon>
        <taxon>Pseudomonadales</taxon>
        <taxon>Pseudomonadaceae</taxon>
        <taxon>Pseudomonas</taxon>
    </lineage>
</organism>
<feature type="domain" description="HTH cro/C1-type" evidence="2">
    <location>
        <begin position="17"/>
        <end position="71"/>
    </location>
</feature>
<dbReference type="InterPro" id="IPR001387">
    <property type="entry name" value="Cro/C1-type_HTH"/>
</dbReference>
<keyword evidence="1" id="KW-0238">DNA-binding</keyword>
<dbReference type="Gene3D" id="1.10.260.40">
    <property type="entry name" value="lambda repressor-like DNA-binding domains"/>
    <property type="match status" value="1"/>
</dbReference>
<dbReference type="GeneID" id="46910003"/>
<proteinExistence type="predicted"/>
<sequence>MIETDQKYLAGVVGRAIAKQRIRSGLTQEEVAERLGVGNEAVSRIERGIVIPNIARLLEFAGIFDCEAAELLTEVSSRPDDQATRISRLLTPLSHDDRQLIVDLVERLAERLGKT</sequence>
<evidence type="ECO:0000313" key="4">
    <source>
        <dbReference type="Proteomes" id="UP000182567"/>
    </source>
</evidence>
<dbReference type="InterPro" id="IPR010982">
    <property type="entry name" value="Lambda_DNA-bd_dom_sf"/>
</dbReference>
<dbReference type="OrthoDB" id="5524454at2"/>
<dbReference type="SMART" id="SM00530">
    <property type="entry name" value="HTH_XRE"/>
    <property type="match status" value="1"/>
</dbReference>
<dbReference type="InterPro" id="IPR050807">
    <property type="entry name" value="TransReg_Diox_bact_type"/>
</dbReference>
<dbReference type="SUPFAM" id="SSF47413">
    <property type="entry name" value="lambda repressor-like DNA-binding domains"/>
    <property type="match status" value="1"/>
</dbReference>
<accession>A0A1J0ENK4</accession>
<dbReference type="GO" id="GO:0003677">
    <property type="term" value="F:DNA binding"/>
    <property type="evidence" value="ECO:0007669"/>
    <property type="project" value="UniProtKB-KW"/>
</dbReference>
<gene>
    <name evidence="3" type="ORF">BLL42_17190</name>
</gene>
<evidence type="ECO:0000256" key="1">
    <source>
        <dbReference type="ARBA" id="ARBA00023125"/>
    </source>
</evidence>
<dbReference type="AlphaFoldDB" id="A0A1J0ENK4"/>
<dbReference type="PANTHER" id="PTHR46797">
    <property type="entry name" value="HTH-TYPE TRANSCRIPTIONAL REGULATOR"/>
    <property type="match status" value="1"/>
</dbReference>
<dbReference type="Proteomes" id="UP000182567">
    <property type="component" value="Chromosome"/>
</dbReference>
<evidence type="ECO:0000259" key="2">
    <source>
        <dbReference type="PROSITE" id="PS50943"/>
    </source>
</evidence>
<reference evidence="4" key="1">
    <citation type="submission" date="2016-10" db="EMBL/GenBank/DDBJ databases">
        <title>Pseudomonas frederiksbergensis ERGS4:02 complete genome.</title>
        <authorList>
            <person name="Kumar R."/>
            <person name="Acharya V."/>
            <person name="Singh D."/>
        </authorList>
    </citation>
    <scope>NUCLEOTIDE SEQUENCE [LARGE SCALE GENOMIC DNA]</scope>
    <source>
        <strain evidence="4">ERGS4:02</strain>
    </source>
</reference>
<dbReference type="RefSeq" id="WP_071553209.1">
    <property type="nucleotide sequence ID" value="NZ_CP017886.1"/>
</dbReference>
<dbReference type="EMBL" id="CP017886">
    <property type="protein sequence ID" value="APC17388.1"/>
    <property type="molecule type" value="Genomic_DNA"/>
</dbReference>
<protein>
    <submittedName>
        <fullName evidence="3">Transcriptional regulator</fullName>
    </submittedName>
</protein>
<dbReference type="GO" id="GO:0003700">
    <property type="term" value="F:DNA-binding transcription factor activity"/>
    <property type="evidence" value="ECO:0007669"/>
    <property type="project" value="TreeGrafter"/>
</dbReference>
<evidence type="ECO:0000313" key="3">
    <source>
        <dbReference type="EMBL" id="APC17388.1"/>
    </source>
</evidence>
<dbReference type="CDD" id="cd00093">
    <property type="entry name" value="HTH_XRE"/>
    <property type="match status" value="1"/>
</dbReference>
<dbReference type="PROSITE" id="PS50943">
    <property type="entry name" value="HTH_CROC1"/>
    <property type="match status" value="1"/>
</dbReference>
<dbReference type="GO" id="GO:0005829">
    <property type="term" value="C:cytosol"/>
    <property type="evidence" value="ECO:0007669"/>
    <property type="project" value="TreeGrafter"/>
</dbReference>